<reference evidence="2 3" key="1">
    <citation type="submission" date="2006-02" db="EMBL/GenBank/DDBJ databases">
        <authorList>
            <person name="Amann R."/>
            <person name="Ferriera S."/>
            <person name="Johnson J."/>
            <person name="Kravitz S."/>
            <person name="Halpern A."/>
            <person name="Remington K."/>
            <person name="Beeson K."/>
            <person name="Tran B."/>
            <person name="Rogers Y.-H."/>
            <person name="Friedman R."/>
            <person name="Venter J.C."/>
        </authorList>
    </citation>
    <scope>NUCLEOTIDE SEQUENCE [LARGE SCALE GENOMIC DNA]</scope>
    <source>
        <strain evidence="2 3">DSM 3645</strain>
    </source>
</reference>
<dbReference type="PANTHER" id="PTHR30093">
    <property type="entry name" value="GENERAL SECRETION PATHWAY PROTEIN G"/>
    <property type="match status" value="1"/>
</dbReference>
<dbReference type="InterPro" id="IPR011453">
    <property type="entry name" value="DUF1559"/>
</dbReference>
<dbReference type="eggNOG" id="COG2165">
    <property type="taxonomic scope" value="Bacteria"/>
</dbReference>
<evidence type="ECO:0000313" key="2">
    <source>
        <dbReference type="EMBL" id="EAQ76836.1"/>
    </source>
</evidence>
<organism evidence="2 3">
    <name type="scientific">Blastopirellula marina DSM 3645</name>
    <dbReference type="NCBI Taxonomy" id="314230"/>
    <lineage>
        <taxon>Bacteria</taxon>
        <taxon>Pseudomonadati</taxon>
        <taxon>Planctomycetota</taxon>
        <taxon>Planctomycetia</taxon>
        <taxon>Pirellulales</taxon>
        <taxon>Pirellulaceae</taxon>
        <taxon>Blastopirellula</taxon>
    </lineage>
</organism>
<dbReference type="RefSeq" id="WP_002650231.1">
    <property type="nucleotide sequence ID" value="NZ_CH672376.1"/>
</dbReference>
<feature type="domain" description="DUF1559" evidence="1">
    <location>
        <begin position="20"/>
        <end position="320"/>
    </location>
</feature>
<protein>
    <recommendedName>
        <fullName evidence="1">DUF1559 domain-containing protein</fullName>
    </recommendedName>
</protein>
<evidence type="ECO:0000313" key="3">
    <source>
        <dbReference type="Proteomes" id="UP000004358"/>
    </source>
</evidence>
<accession>A4A323</accession>
<dbReference type="SUPFAM" id="SSF54523">
    <property type="entry name" value="Pili subunits"/>
    <property type="match status" value="1"/>
</dbReference>
<proteinExistence type="predicted"/>
<dbReference type="STRING" id="314230.DSM3645_11686"/>
<dbReference type="PANTHER" id="PTHR30093:SF2">
    <property type="entry name" value="TYPE II SECRETION SYSTEM PROTEIN H"/>
    <property type="match status" value="1"/>
</dbReference>
<dbReference type="NCBIfam" id="TIGR04294">
    <property type="entry name" value="pre_pil_HX9DG"/>
    <property type="match status" value="1"/>
</dbReference>
<dbReference type="Gene3D" id="3.30.700.10">
    <property type="entry name" value="Glycoprotein, Type 4 Pilin"/>
    <property type="match status" value="1"/>
</dbReference>
<sequence length="339" mass="36420">MLVVIAIIGVLVALLLPAVQQAREAARRVQCSNNMRQIGLAIHNHHDAHNAFPTVGRTSSAFPSYTVPADQTGGQPETLSKQEASWLYQILPYMDQQNIWEGDGYGTAAERGLRSMEAVINSYYCPSRRAPAGISQNYDRQTTHKYQTVTLPGPPTVPSGASEHLTGRSDYTACCQADRPSNLKTLYPTEFPDDAALDAVGFANISYGHGFGKRNDYWNASGPRGTALLTFSGVSDGVSTTIFIGEKRMRSSGIGGNVGNDDNGYICGWDNDTVSRADYPVGPDAPIIPSESAFGSAHPTGFNTLYGDGSVSLVSYGVDPITMTRMGHVADGRSYKLPD</sequence>
<dbReference type="HOGENOM" id="CLU_041661_0_0_0"/>
<dbReference type="InterPro" id="IPR027558">
    <property type="entry name" value="Pre_pil_HX9DG_C"/>
</dbReference>
<evidence type="ECO:0000259" key="1">
    <source>
        <dbReference type="Pfam" id="PF07596"/>
    </source>
</evidence>
<dbReference type="AlphaFoldDB" id="A4A323"/>
<gene>
    <name evidence="2" type="ORF">DSM3645_11686</name>
</gene>
<dbReference type="EMBL" id="AANZ01000062">
    <property type="protein sequence ID" value="EAQ76836.1"/>
    <property type="molecule type" value="Genomic_DNA"/>
</dbReference>
<dbReference type="Pfam" id="PF07596">
    <property type="entry name" value="SBP_bac_10"/>
    <property type="match status" value="1"/>
</dbReference>
<dbReference type="Proteomes" id="UP000004358">
    <property type="component" value="Unassembled WGS sequence"/>
</dbReference>
<name>A4A323_9BACT</name>
<comment type="caution">
    <text evidence="2">The sequence shown here is derived from an EMBL/GenBank/DDBJ whole genome shotgun (WGS) entry which is preliminary data.</text>
</comment>
<dbReference type="InterPro" id="IPR045584">
    <property type="entry name" value="Pilin-like"/>
</dbReference>